<feature type="active site" evidence="2">
    <location>
        <position position="116"/>
    </location>
</feature>
<comment type="subunit">
    <text evidence="2">Monomer.</text>
</comment>
<dbReference type="PANTHER" id="PTHR11076:SF35">
    <property type="entry name" value="DNA REPAIR PROTEIN HOMOLOG YOBH"/>
    <property type="match status" value="1"/>
</dbReference>
<feature type="domain" description="UmuC" evidence="4">
    <location>
        <begin position="15"/>
        <end position="200"/>
    </location>
</feature>
<comment type="catalytic activity">
    <reaction evidence="2">
        <text>DNA(n) + a 2'-deoxyribonucleoside 5'-triphosphate = DNA(n+1) + diphosphate</text>
        <dbReference type="Rhea" id="RHEA:22508"/>
        <dbReference type="Rhea" id="RHEA-COMP:17339"/>
        <dbReference type="Rhea" id="RHEA-COMP:17340"/>
        <dbReference type="ChEBI" id="CHEBI:33019"/>
        <dbReference type="ChEBI" id="CHEBI:61560"/>
        <dbReference type="ChEBI" id="CHEBI:173112"/>
        <dbReference type="EC" id="2.7.7.7"/>
    </reaction>
</comment>
<comment type="caution">
    <text evidence="5">The sequence shown here is derived from an EMBL/GenBank/DDBJ whole genome shotgun (WGS) entry which is preliminary data.</text>
</comment>
<keyword evidence="2" id="KW-0238">DNA-binding</keyword>
<keyword evidence="2" id="KW-0515">Mutator protein</keyword>
<reference evidence="5" key="1">
    <citation type="submission" date="2020-09" db="EMBL/GenBank/DDBJ databases">
        <title>A novel bacterium of genus Paenibacillus, isolated from South China Sea.</title>
        <authorList>
            <person name="Huang H."/>
            <person name="Mo K."/>
            <person name="Hu Y."/>
        </authorList>
    </citation>
    <scope>NUCLEOTIDE SEQUENCE</scope>
    <source>
        <strain evidence="5">IB182363</strain>
    </source>
</reference>
<dbReference type="GO" id="GO:0009432">
    <property type="term" value="P:SOS response"/>
    <property type="evidence" value="ECO:0007669"/>
    <property type="project" value="TreeGrafter"/>
</dbReference>
<feature type="region of interest" description="Disordered" evidence="3">
    <location>
        <begin position="409"/>
        <end position="429"/>
    </location>
</feature>
<gene>
    <name evidence="2" type="primary">dinB</name>
    <name evidence="5" type="ORF">IDH45_21430</name>
</gene>
<keyword evidence="6" id="KW-1185">Reference proteome</keyword>
<comment type="function">
    <text evidence="2">Poorly processive, error-prone DNA polymerase involved in untargeted mutagenesis. Copies undamaged DNA at stalled replication forks, which arise in vivo from mismatched or misaligned primer ends. These misaligned primers can be extended by PolIV. Exhibits no 3'-5' exonuclease (proofreading) activity. May be involved in translesional synthesis, in conjunction with the beta clamp from PolIII.</text>
</comment>
<comment type="similarity">
    <text evidence="1 2">Belongs to the DNA polymerase type-Y family.</text>
</comment>
<keyword evidence="2" id="KW-0227">DNA damage</keyword>
<feature type="site" description="Substrate discrimination" evidence="2">
    <location>
        <position position="24"/>
    </location>
</feature>
<dbReference type="EMBL" id="JACXJA010000030">
    <property type="protein sequence ID" value="MBD2864556.1"/>
    <property type="molecule type" value="Genomic_DNA"/>
</dbReference>
<evidence type="ECO:0000256" key="3">
    <source>
        <dbReference type="SAM" id="MobiDB-lite"/>
    </source>
</evidence>
<dbReference type="GO" id="GO:0006261">
    <property type="term" value="P:DNA-templated DNA replication"/>
    <property type="evidence" value="ECO:0007669"/>
    <property type="project" value="UniProtKB-UniRule"/>
</dbReference>
<dbReference type="Proteomes" id="UP000639396">
    <property type="component" value="Unassembled WGS sequence"/>
</dbReference>
<comment type="subcellular location">
    <subcellularLocation>
        <location evidence="2">Cytoplasm</location>
    </subcellularLocation>
</comment>
<name>A0A927H0X1_9BACL</name>
<keyword evidence="2" id="KW-0239">DNA-directed DNA polymerase</keyword>
<dbReference type="GO" id="GO:0003684">
    <property type="term" value="F:damaged DNA binding"/>
    <property type="evidence" value="ECO:0007669"/>
    <property type="project" value="InterPro"/>
</dbReference>
<dbReference type="SUPFAM" id="SSF56672">
    <property type="entry name" value="DNA/RNA polymerases"/>
    <property type="match status" value="1"/>
</dbReference>
<dbReference type="InterPro" id="IPR022880">
    <property type="entry name" value="DNApol_IV"/>
</dbReference>
<dbReference type="InterPro" id="IPR043128">
    <property type="entry name" value="Rev_trsase/Diguanyl_cyclase"/>
</dbReference>
<dbReference type="InterPro" id="IPR017961">
    <property type="entry name" value="DNA_pol_Y-fam_little_finger"/>
</dbReference>
<dbReference type="GO" id="GO:0000287">
    <property type="term" value="F:magnesium ion binding"/>
    <property type="evidence" value="ECO:0007669"/>
    <property type="project" value="UniProtKB-UniRule"/>
</dbReference>
<dbReference type="SUPFAM" id="SSF100879">
    <property type="entry name" value="Lesion bypass DNA polymerase (Y-family), little finger domain"/>
    <property type="match status" value="1"/>
</dbReference>
<evidence type="ECO:0000259" key="4">
    <source>
        <dbReference type="PROSITE" id="PS50173"/>
    </source>
</evidence>
<dbReference type="Gene3D" id="3.30.70.270">
    <property type="match status" value="1"/>
</dbReference>
<evidence type="ECO:0000313" key="5">
    <source>
        <dbReference type="EMBL" id="MBD2864556.1"/>
    </source>
</evidence>
<dbReference type="InterPro" id="IPR036775">
    <property type="entry name" value="DNA_pol_Y-fam_lit_finger_sf"/>
</dbReference>
<keyword evidence="2" id="KW-0963">Cytoplasm</keyword>
<sequence length="429" mass="48327">MTDVCKGTALSKRIVFLADCQSFYASVEKASRPDLDNKPVVVAGDPERRSGIILAACPIAKSYGVTTAESIRESLAKCPQLEIIKPRMQYYIDVSLQITHIYERFSDLVEPYSIDEQFIDVTGSRALYGEPEQIAKAIQEQVWNETRIRTRVGIGENKILAKTACDNYAKKVPSGIFYLHKDKLEDTLWQLPIDKMFMVGSRMTQHFNLLGITTIGELANTPLDKVKEMLGRKFGKNSDINAEVLWRIANGHDDSPVSPYTFNTQQKGIGHMMTLPVDYRNLEDLKVVLLELSELVCQRCRSKGLMGQVVAAGCQGADFDRPTGFYRQMKLAYTTNLTGEVYEAVCRLFEKHWNGMPVRKVGVTLSDLTSDDVYQMSMFPDDRERKMVLERTADEIKTKFGNTALMRASSVTPAGQAQRRSKMIGGHYK</sequence>
<dbReference type="GO" id="GO:0042276">
    <property type="term" value="P:error-prone translesion synthesis"/>
    <property type="evidence" value="ECO:0007669"/>
    <property type="project" value="TreeGrafter"/>
</dbReference>
<dbReference type="GO" id="GO:0003887">
    <property type="term" value="F:DNA-directed DNA polymerase activity"/>
    <property type="evidence" value="ECO:0007669"/>
    <property type="project" value="UniProtKB-UniRule"/>
</dbReference>
<dbReference type="InterPro" id="IPR050116">
    <property type="entry name" value="DNA_polymerase-Y"/>
</dbReference>
<keyword evidence="2" id="KW-0548">Nucleotidyltransferase</keyword>
<dbReference type="GO" id="GO:0006281">
    <property type="term" value="P:DNA repair"/>
    <property type="evidence" value="ECO:0007669"/>
    <property type="project" value="UniProtKB-UniRule"/>
</dbReference>
<dbReference type="HAMAP" id="MF_01113">
    <property type="entry name" value="DNApol_IV"/>
    <property type="match status" value="1"/>
</dbReference>
<organism evidence="5 6">
    <name type="scientific">Paenibacillus oceani</name>
    <dbReference type="NCBI Taxonomy" id="2772510"/>
    <lineage>
        <taxon>Bacteria</taxon>
        <taxon>Bacillati</taxon>
        <taxon>Bacillota</taxon>
        <taxon>Bacilli</taxon>
        <taxon>Bacillales</taxon>
        <taxon>Paenibacillaceae</taxon>
        <taxon>Paenibacillus</taxon>
    </lineage>
</organism>
<accession>A0A927H0X1</accession>
<dbReference type="RefSeq" id="WP_190930176.1">
    <property type="nucleotide sequence ID" value="NZ_JACXJA010000030.1"/>
</dbReference>
<keyword evidence="2" id="KW-0235">DNA replication</keyword>
<keyword evidence="2" id="KW-0808">Transferase</keyword>
<dbReference type="InterPro" id="IPR001126">
    <property type="entry name" value="UmuC"/>
</dbReference>
<dbReference type="InterPro" id="IPR043502">
    <property type="entry name" value="DNA/RNA_pol_sf"/>
</dbReference>
<dbReference type="Gene3D" id="1.10.150.20">
    <property type="entry name" value="5' to 3' exonuclease, C-terminal subdomain"/>
    <property type="match status" value="1"/>
</dbReference>
<dbReference type="Pfam" id="PF11799">
    <property type="entry name" value="IMS_C"/>
    <property type="match status" value="1"/>
</dbReference>
<dbReference type="Gene3D" id="3.40.1170.60">
    <property type="match status" value="1"/>
</dbReference>
<evidence type="ECO:0000256" key="1">
    <source>
        <dbReference type="ARBA" id="ARBA00010945"/>
    </source>
</evidence>
<dbReference type="EC" id="2.7.7.7" evidence="2"/>
<keyword evidence="2" id="KW-0460">Magnesium</keyword>
<evidence type="ECO:0000313" key="6">
    <source>
        <dbReference type="Proteomes" id="UP000639396"/>
    </source>
</evidence>
<dbReference type="PROSITE" id="PS50173">
    <property type="entry name" value="UMUC"/>
    <property type="match status" value="1"/>
</dbReference>
<dbReference type="GO" id="GO:0005829">
    <property type="term" value="C:cytosol"/>
    <property type="evidence" value="ECO:0007669"/>
    <property type="project" value="TreeGrafter"/>
</dbReference>
<dbReference type="CDD" id="cd03586">
    <property type="entry name" value="PolY_Pol_IV_kappa"/>
    <property type="match status" value="1"/>
</dbReference>
<keyword evidence="2" id="KW-0479">Metal-binding</keyword>
<dbReference type="AlphaFoldDB" id="A0A927H0X1"/>
<dbReference type="PANTHER" id="PTHR11076">
    <property type="entry name" value="DNA REPAIR POLYMERASE UMUC / TRANSFERASE FAMILY MEMBER"/>
    <property type="match status" value="1"/>
</dbReference>
<keyword evidence="2" id="KW-0234">DNA repair</keyword>
<evidence type="ECO:0000256" key="2">
    <source>
        <dbReference type="HAMAP-Rule" id="MF_01113"/>
    </source>
</evidence>
<dbReference type="Pfam" id="PF00817">
    <property type="entry name" value="IMS"/>
    <property type="match status" value="1"/>
</dbReference>
<proteinExistence type="inferred from homology"/>
<protein>
    <recommendedName>
        <fullName evidence="2">DNA polymerase IV</fullName>
        <shortName evidence="2">Pol IV</shortName>
        <ecNumber evidence="2">2.7.7.7</ecNumber>
    </recommendedName>
</protein>
<dbReference type="NCBIfam" id="NF002848">
    <property type="entry name" value="PRK03103.1"/>
    <property type="match status" value="1"/>
</dbReference>
<feature type="binding site" evidence="2">
    <location>
        <position position="115"/>
    </location>
    <ligand>
        <name>Mg(2+)</name>
        <dbReference type="ChEBI" id="CHEBI:18420"/>
    </ligand>
</feature>
<comment type="cofactor">
    <cofactor evidence="2">
        <name>Mg(2+)</name>
        <dbReference type="ChEBI" id="CHEBI:18420"/>
    </cofactor>
    <text evidence="2">Binds 2 magnesium ions per subunit.</text>
</comment>
<dbReference type="Gene3D" id="3.30.1490.100">
    <property type="entry name" value="DNA polymerase, Y-family, little finger domain"/>
    <property type="match status" value="1"/>
</dbReference>
<feature type="binding site" evidence="2">
    <location>
        <position position="19"/>
    </location>
    <ligand>
        <name>Mg(2+)</name>
        <dbReference type="ChEBI" id="CHEBI:18420"/>
    </ligand>
</feature>